<keyword evidence="3" id="KW-1185">Reference proteome</keyword>
<sequence>MEQSTTREMALDLCARLATIVGSVIPVPQETSNPTCNQAGSSQYPLTSSEAGSGSDSSVELQRMTLGPSGAAMLRSRKEAPETNATPSPIQVQVTSSRMQSFFAAAMERFLKEQQQTPSNMPAAARETADP</sequence>
<proteinExistence type="predicted"/>
<feature type="compositionally biased region" description="Low complexity" evidence="1">
    <location>
        <begin position="48"/>
        <end position="58"/>
    </location>
</feature>
<gene>
    <name evidence="2" type="ORF">Pfra01_002369400</name>
</gene>
<evidence type="ECO:0000256" key="1">
    <source>
        <dbReference type="SAM" id="MobiDB-lite"/>
    </source>
</evidence>
<evidence type="ECO:0000313" key="3">
    <source>
        <dbReference type="Proteomes" id="UP001165121"/>
    </source>
</evidence>
<dbReference type="EMBL" id="BSXT01003890">
    <property type="protein sequence ID" value="GMF56013.1"/>
    <property type="molecule type" value="Genomic_DNA"/>
</dbReference>
<reference evidence="2" key="1">
    <citation type="submission" date="2023-04" db="EMBL/GenBank/DDBJ databases">
        <title>Phytophthora fragariaefolia NBRC 109709.</title>
        <authorList>
            <person name="Ichikawa N."/>
            <person name="Sato H."/>
            <person name="Tonouchi N."/>
        </authorList>
    </citation>
    <scope>NUCLEOTIDE SEQUENCE</scope>
    <source>
        <strain evidence="2">NBRC 109709</strain>
    </source>
</reference>
<feature type="region of interest" description="Disordered" evidence="1">
    <location>
        <begin position="26"/>
        <end position="90"/>
    </location>
</feature>
<name>A0A9W6Y9D0_9STRA</name>
<feature type="compositionally biased region" description="Polar residues" evidence="1">
    <location>
        <begin position="29"/>
        <end position="47"/>
    </location>
</feature>
<evidence type="ECO:0000313" key="2">
    <source>
        <dbReference type="EMBL" id="GMF56013.1"/>
    </source>
</evidence>
<feature type="region of interest" description="Disordered" evidence="1">
    <location>
        <begin position="111"/>
        <end position="131"/>
    </location>
</feature>
<dbReference type="AlphaFoldDB" id="A0A9W6Y9D0"/>
<dbReference type="Proteomes" id="UP001165121">
    <property type="component" value="Unassembled WGS sequence"/>
</dbReference>
<organism evidence="2 3">
    <name type="scientific">Phytophthora fragariaefolia</name>
    <dbReference type="NCBI Taxonomy" id="1490495"/>
    <lineage>
        <taxon>Eukaryota</taxon>
        <taxon>Sar</taxon>
        <taxon>Stramenopiles</taxon>
        <taxon>Oomycota</taxon>
        <taxon>Peronosporomycetes</taxon>
        <taxon>Peronosporales</taxon>
        <taxon>Peronosporaceae</taxon>
        <taxon>Phytophthora</taxon>
    </lineage>
</organism>
<protein>
    <submittedName>
        <fullName evidence="2">Unnamed protein product</fullName>
    </submittedName>
</protein>
<accession>A0A9W6Y9D0</accession>
<comment type="caution">
    <text evidence="2">The sequence shown here is derived from an EMBL/GenBank/DDBJ whole genome shotgun (WGS) entry which is preliminary data.</text>
</comment>